<dbReference type="AlphaFoldDB" id="A0A6A4ZTG7"/>
<comment type="similarity">
    <text evidence="2">Belongs to the SLC29A/ENT transporter (TC 2.A.57) family.</text>
</comment>
<reference evidence="8" key="1">
    <citation type="submission" date="2019-06" db="EMBL/GenBank/DDBJ databases">
        <title>Genomics analysis of Aphanomyces spp. identifies a new class of oomycete effector associated with host adaptation.</title>
        <authorList>
            <person name="Gaulin E."/>
        </authorList>
    </citation>
    <scope>NUCLEOTIDE SEQUENCE</scope>
    <source>
        <strain evidence="8">CBS 578.67</strain>
    </source>
</reference>
<dbReference type="OrthoDB" id="1856718at2759"/>
<feature type="transmembrane region" description="Helical" evidence="7">
    <location>
        <begin position="178"/>
        <end position="197"/>
    </location>
</feature>
<dbReference type="PANTHER" id="PTHR10332:SF10">
    <property type="entry name" value="EQUILIBRATIVE NUCLEOSIDE TRANSPORTER 4"/>
    <property type="match status" value="1"/>
</dbReference>
<feature type="transmembrane region" description="Helical" evidence="7">
    <location>
        <begin position="114"/>
        <end position="134"/>
    </location>
</feature>
<dbReference type="Gene3D" id="1.20.1250.20">
    <property type="entry name" value="MFS general substrate transporter like domains"/>
    <property type="match status" value="1"/>
</dbReference>
<feature type="transmembrane region" description="Helical" evidence="7">
    <location>
        <begin position="43"/>
        <end position="60"/>
    </location>
</feature>
<evidence type="ECO:0000256" key="5">
    <source>
        <dbReference type="ARBA" id="ARBA00022989"/>
    </source>
</evidence>
<proteinExistence type="inferred from homology"/>
<sequence>MDDSKHVELQTPIDDKNASVALNDFEGDIPQTVLDSINENRRFIWWSLVFLNGSVLWAYYSCLSAQNYYEARFKEADFNFAYLTTPASTWPMFVGHGLQLIMGWDKKLGMWNRVMIGYVLFIVCALIILLQQAFDTSANTGATLVLISFGMVGATNTLTEAAFYALSALFPDSSFTTAIQIGNGTSGVINITLNTIIRLLVGGTNPAKDDAQRINSVSFYIFFSVLIVVCLVAMYLFTRL</sequence>
<evidence type="ECO:0000256" key="6">
    <source>
        <dbReference type="ARBA" id="ARBA00023136"/>
    </source>
</evidence>
<dbReference type="SUPFAM" id="SSF103473">
    <property type="entry name" value="MFS general substrate transporter"/>
    <property type="match status" value="1"/>
</dbReference>
<evidence type="ECO:0000256" key="2">
    <source>
        <dbReference type="ARBA" id="ARBA00007965"/>
    </source>
</evidence>
<dbReference type="PANTHER" id="PTHR10332">
    <property type="entry name" value="EQUILIBRATIVE NUCLEOSIDE TRANSPORTER"/>
    <property type="match status" value="1"/>
</dbReference>
<keyword evidence="5 7" id="KW-1133">Transmembrane helix</keyword>
<protein>
    <recommendedName>
        <fullName evidence="9">Major facilitator superfamily (MFS) profile domain-containing protein</fullName>
    </recommendedName>
</protein>
<evidence type="ECO:0000256" key="7">
    <source>
        <dbReference type="SAM" id="Phobius"/>
    </source>
</evidence>
<feature type="transmembrane region" description="Helical" evidence="7">
    <location>
        <begin position="217"/>
        <end position="237"/>
    </location>
</feature>
<feature type="non-terminal residue" evidence="8">
    <location>
        <position position="240"/>
    </location>
</feature>
<feature type="transmembrane region" description="Helical" evidence="7">
    <location>
        <begin position="140"/>
        <end position="166"/>
    </location>
</feature>
<dbReference type="GO" id="GO:0005886">
    <property type="term" value="C:plasma membrane"/>
    <property type="evidence" value="ECO:0007669"/>
    <property type="project" value="TreeGrafter"/>
</dbReference>
<gene>
    <name evidence="8" type="ORF">As57867_003141</name>
</gene>
<accession>A0A6A4ZTG7</accession>
<organism evidence="8">
    <name type="scientific">Aphanomyces stellatus</name>
    <dbReference type="NCBI Taxonomy" id="120398"/>
    <lineage>
        <taxon>Eukaryota</taxon>
        <taxon>Sar</taxon>
        <taxon>Stramenopiles</taxon>
        <taxon>Oomycota</taxon>
        <taxon>Saprolegniomycetes</taxon>
        <taxon>Saprolegniales</taxon>
        <taxon>Verrucalvaceae</taxon>
        <taxon>Aphanomyces</taxon>
    </lineage>
</organism>
<evidence type="ECO:0008006" key="9">
    <source>
        <dbReference type="Google" id="ProtNLM"/>
    </source>
</evidence>
<keyword evidence="6 7" id="KW-0472">Membrane</keyword>
<dbReference type="EMBL" id="VJMH01000513">
    <property type="protein sequence ID" value="KAF0715832.1"/>
    <property type="molecule type" value="Genomic_DNA"/>
</dbReference>
<comment type="subcellular location">
    <subcellularLocation>
        <location evidence="1">Membrane</location>
        <topology evidence="1">Multi-pass membrane protein</topology>
    </subcellularLocation>
</comment>
<feature type="transmembrane region" description="Helical" evidence="7">
    <location>
        <begin position="80"/>
        <end position="102"/>
    </location>
</feature>
<keyword evidence="4 7" id="KW-0812">Transmembrane</keyword>
<dbReference type="InterPro" id="IPR002259">
    <property type="entry name" value="Eqnu_transpt"/>
</dbReference>
<keyword evidence="3" id="KW-0813">Transport</keyword>
<comment type="caution">
    <text evidence="8">The sequence shown here is derived from an EMBL/GenBank/DDBJ whole genome shotgun (WGS) entry which is preliminary data.</text>
</comment>
<evidence type="ECO:0000256" key="3">
    <source>
        <dbReference type="ARBA" id="ARBA00022448"/>
    </source>
</evidence>
<evidence type="ECO:0000256" key="4">
    <source>
        <dbReference type="ARBA" id="ARBA00022692"/>
    </source>
</evidence>
<dbReference type="GO" id="GO:0005337">
    <property type="term" value="F:nucleoside transmembrane transporter activity"/>
    <property type="evidence" value="ECO:0007669"/>
    <property type="project" value="InterPro"/>
</dbReference>
<dbReference type="InterPro" id="IPR036259">
    <property type="entry name" value="MFS_trans_sf"/>
</dbReference>
<evidence type="ECO:0000256" key="1">
    <source>
        <dbReference type="ARBA" id="ARBA00004141"/>
    </source>
</evidence>
<evidence type="ECO:0000313" key="8">
    <source>
        <dbReference type="EMBL" id="KAF0715832.1"/>
    </source>
</evidence>
<name>A0A6A4ZTG7_9STRA</name>